<evidence type="ECO:0000256" key="5">
    <source>
        <dbReference type="ARBA" id="ARBA00012765"/>
    </source>
</evidence>
<dbReference type="HAMAP" id="MF_00486">
    <property type="entry name" value="McH"/>
    <property type="match status" value="1"/>
</dbReference>
<dbReference type="EMBL" id="CP025958">
    <property type="protein sequence ID" value="AWM36673.1"/>
    <property type="molecule type" value="Genomic_DNA"/>
</dbReference>
<gene>
    <name evidence="12 13" type="primary">mch</name>
    <name evidence="13" type="ORF">C1280_06325</name>
</gene>
<evidence type="ECO:0000256" key="1">
    <source>
        <dbReference type="ARBA" id="ARBA00004058"/>
    </source>
</evidence>
<evidence type="ECO:0000256" key="8">
    <source>
        <dbReference type="ARBA" id="ARBA00022563"/>
    </source>
</evidence>
<protein>
    <recommendedName>
        <fullName evidence="6 12">Methenyltetrahydromethanopterin cyclohydrolase</fullName>
        <ecNumber evidence="5 12">3.5.4.27</ecNumber>
    </recommendedName>
    <alternativeName>
        <fullName evidence="10 12">Methenyl-H4MPT cyclohydrolase</fullName>
    </alternativeName>
</protein>
<dbReference type="AlphaFoldDB" id="A0A2Z3GSD2"/>
<evidence type="ECO:0000256" key="11">
    <source>
        <dbReference type="ARBA" id="ARBA00048684"/>
    </source>
</evidence>
<keyword evidence="8 12" id="KW-0554">One-carbon metabolism</keyword>
<evidence type="ECO:0000256" key="12">
    <source>
        <dbReference type="HAMAP-Rule" id="MF_00486"/>
    </source>
</evidence>
<evidence type="ECO:0000256" key="4">
    <source>
        <dbReference type="ARBA" id="ARBA00006902"/>
    </source>
</evidence>
<evidence type="ECO:0000256" key="10">
    <source>
        <dbReference type="ARBA" id="ARBA00030468"/>
    </source>
</evidence>
<evidence type="ECO:0000256" key="2">
    <source>
        <dbReference type="ARBA" id="ARBA00004496"/>
    </source>
</evidence>
<comment type="similarity">
    <text evidence="4 12">Belongs to the MCH family.</text>
</comment>
<dbReference type="GO" id="GO:0018759">
    <property type="term" value="F:methenyltetrahydromethanopterin cyclohydrolase activity"/>
    <property type="evidence" value="ECO:0007669"/>
    <property type="project" value="UniProtKB-UniRule"/>
</dbReference>
<keyword evidence="7 12" id="KW-0963">Cytoplasm</keyword>
<dbReference type="GO" id="GO:0046294">
    <property type="term" value="P:formaldehyde catabolic process"/>
    <property type="evidence" value="ECO:0007669"/>
    <property type="project" value="UniProtKB-UniRule"/>
</dbReference>
<evidence type="ECO:0000256" key="6">
    <source>
        <dbReference type="ARBA" id="ARBA00020597"/>
    </source>
</evidence>
<comment type="catalytic activity">
    <reaction evidence="11 12">
        <text>5,10-methenyl-5,6,7,8-tetrahydromethanopterin + H2O = N(5)-formyl-5,6,7,8-tetrahydromethanopterin + H(+)</text>
        <dbReference type="Rhea" id="RHEA:19053"/>
        <dbReference type="ChEBI" id="CHEBI:15377"/>
        <dbReference type="ChEBI" id="CHEBI:15378"/>
        <dbReference type="ChEBI" id="CHEBI:58018"/>
        <dbReference type="ChEBI" id="CHEBI:58337"/>
        <dbReference type="EC" id="3.5.4.27"/>
    </reaction>
</comment>
<dbReference type="NCBIfam" id="TIGR03120">
    <property type="entry name" value="one_C_mch"/>
    <property type="match status" value="1"/>
</dbReference>
<dbReference type="Gene3D" id="3.30.1030.10">
    <property type="entry name" value="Methenyltetrahydromethanopterin Cyclohydrolase, Chain A, domain 2"/>
    <property type="match status" value="1"/>
</dbReference>
<dbReference type="OrthoDB" id="241529at2"/>
<comment type="subcellular location">
    <subcellularLocation>
        <location evidence="2 12">Cytoplasm</location>
    </subcellularLocation>
</comment>
<comment type="function">
    <text evidence="1 12">Catalyzes the hydrolysis of methenyl-H(4)MPT(+) to 5-formyl-H(4)MPT.</text>
</comment>
<dbReference type="UniPathway" id="UPA00562">
    <property type="reaction ID" value="UER00703"/>
</dbReference>
<dbReference type="Gene3D" id="3.10.340.11">
    <property type="entry name" value="Methenyltetrahydromethanopterin Cyclohydrolase, Chain A, domain 1"/>
    <property type="match status" value="1"/>
</dbReference>
<reference evidence="13 14" key="1">
    <citation type="submission" date="2018-01" db="EMBL/GenBank/DDBJ databases">
        <title>G. obscuriglobus.</title>
        <authorList>
            <person name="Franke J."/>
            <person name="Blomberg W."/>
            <person name="Selmecki A."/>
        </authorList>
    </citation>
    <scope>NUCLEOTIDE SEQUENCE [LARGE SCALE GENOMIC DNA]</scope>
    <source>
        <strain evidence="13 14">DSM 5831</strain>
    </source>
</reference>
<proteinExistence type="inferred from homology"/>
<accession>A0A2Z3GSD2</accession>
<dbReference type="GO" id="GO:0005737">
    <property type="term" value="C:cytoplasm"/>
    <property type="evidence" value="ECO:0007669"/>
    <property type="project" value="UniProtKB-SubCell"/>
</dbReference>
<evidence type="ECO:0000256" key="7">
    <source>
        <dbReference type="ARBA" id="ARBA00022490"/>
    </source>
</evidence>
<dbReference type="Proteomes" id="UP000245802">
    <property type="component" value="Chromosome"/>
</dbReference>
<organism evidence="13 14">
    <name type="scientific">Gemmata obscuriglobus</name>
    <dbReference type="NCBI Taxonomy" id="114"/>
    <lineage>
        <taxon>Bacteria</taxon>
        <taxon>Pseudomonadati</taxon>
        <taxon>Planctomycetota</taxon>
        <taxon>Planctomycetia</taxon>
        <taxon>Gemmatales</taxon>
        <taxon>Gemmataceae</taxon>
        <taxon>Gemmata</taxon>
    </lineage>
</organism>
<dbReference type="RefSeq" id="WP_010049337.1">
    <property type="nucleotide sequence ID" value="NZ_CP025958.1"/>
</dbReference>
<dbReference type="InterPro" id="IPR003209">
    <property type="entry name" value="METHMP_CycHdrlase"/>
</dbReference>
<dbReference type="SUPFAM" id="SSF56199">
    <property type="entry name" value="Methenyltetrahydromethanopterin cyclohydrolase"/>
    <property type="match status" value="1"/>
</dbReference>
<dbReference type="KEGG" id="gog:C1280_06325"/>
<evidence type="ECO:0000256" key="3">
    <source>
        <dbReference type="ARBA" id="ARBA00005087"/>
    </source>
</evidence>
<evidence type="ECO:0000256" key="9">
    <source>
        <dbReference type="ARBA" id="ARBA00022801"/>
    </source>
</evidence>
<evidence type="ECO:0000313" key="13">
    <source>
        <dbReference type="EMBL" id="AWM36673.1"/>
    </source>
</evidence>
<evidence type="ECO:0000313" key="14">
    <source>
        <dbReference type="Proteomes" id="UP000245802"/>
    </source>
</evidence>
<dbReference type="GO" id="GO:0006730">
    <property type="term" value="P:one-carbon metabolic process"/>
    <property type="evidence" value="ECO:0007669"/>
    <property type="project" value="UniProtKB-UniRule"/>
</dbReference>
<name>A0A2Z3GSD2_9BACT</name>
<sequence length="315" mass="33820">MTLNERAQLLADEVERNAARLRVHVAKVAGARVIDCGGAVSGSLAAGLLMARVCLGDAGEVEYVPCPIPELGGPAVQVTTDDPVRACLASQYAGWQVKVGKFYANGSGPMRALSAREEIFQHIAGKEESPFAVGVLETDRHPTDEVVANIVAKLPLVAEHLTLLVAPTQSLAGTTQIVARSVETALHKLHELKFDVTQVVSGYGVAPLPPTTPDFVQAMGRTNDAILYGAKVVLWVRADDEVLERMGPKVPSSSSKDHGKPFADVFTHYKGDFYQIDPLLFSPAEVEFRNLKTGRCHQFGGVEPGLLRRSFGLGE</sequence>
<dbReference type="Pfam" id="PF02289">
    <property type="entry name" value="MCH"/>
    <property type="match status" value="1"/>
</dbReference>
<keyword evidence="14" id="KW-1185">Reference proteome</keyword>
<keyword evidence="9 12" id="KW-0378">Hydrolase</keyword>
<comment type="pathway">
    <text evidence="3 12">One-carbon metabolism; formaldehyde degradation; formate from formaldehyde (H(4)MPT route): step 3/5.</text>
</comment>
<dbReference type="EC" id="3.5.4.27" evidence="5 12"/>